<proteinExistence type="predicted"/>
<evidence type="ECO:0000313" key="1">
    <source>
        <dbReference type="EMBL" id="KAF7268584.1"/>
    </source>
</evidence>
<dbReference type="EMBL" id="JAACXV010014319">
    <property type="protein sequence ID" value="KAF7268584.1"/>
    <property type="molecule type" value="Genomic_DNA"/>
</dbReference>
<name>A0A834HV56_RHYFE</name>
<keyword evidence="2" id="KW-1185">Reference proteome</keyword>
<reference evidence="1" key="1">
    <citation type="submission" date="2020-08" db="EMBL/GenBank/DDBJ databases">
        <title>Genome sequencing and assembly of the red palm weevil Rhynchophorus ferrugineus.</title>
        <authorList>
            <person name="Dias G.B."/>
            <person name="Bergman C.M."/>
            <person name="Manee M."/>
        </authorList>
    </citation>
    <scope>NUCLEOTIDE SEQUENCE</scope>
    <source>
        <strain evidence="1">AA-2017</strain>
        <tissue evidence="1">Whole larva</tissue>
    </source>
</reference>
<dbReference type="Proteomes" id="UP000625711">
    <property type="component" value="Unassembled WGS sequence"/>
</dbReference>
<sequence length="136" mass="14778">MSLSQNCAADAPRVFCCEAIFCRSLTLHALPVKQTGTLIANGGHDAYCCRSALVRSEATTEKPAAASILDRGLAPLAPAVLGLRDCCYLFIYKAYWLAGDVDREVDLFLVSPKRDRRSACTLLSGYRCLSSIICLQ</sequence>
<organism evidence="1 2">
    <name type="scientific">Rhynchophorus ferrugineus</name>
    <name type="common">Red palm weevil</name>
    <name type="synonym">Curculio ferrugineus</name>
    <dbReference type="NCBI Taxonomy" id="354439"/>
    <lineage>
        <taxon>Eukaryota</taxon>
        <taxon>Metazoa</taxon>
        <taxon>Ecdysozoa</taxon>
        <taxon>Arthropoda</taxon>
        <taxon>Hexapoda</taxon>
        <taxon>Insecta</taxon>
        <taxon>Pterygota</taxon>
        <taxon>Neoptera</taxon>
        <taxon>Endopterygota</taxon>
        <taxon>Coleoptera</taxon>
        <taxon>Polyphaga</taxon>
        <taxon>Cucujiformia</taxon>
        <taxon>Curculionidae</taxon>
        <taxon>Dryophthorinae</taxon>
        <taxon>Rhynchophorus</taxon>
    </lineage>
</organism>
<dbReference type="AlphaFoldDB" id="A0A834HV56"/>
<comment type="caution">
    <text evidence="1">The sequence shown here is derived from an EMBL/GenBank/DDBJ whole genome shotgun (WGS) entry which is preliminary data.</text>
</comment>
<protein>
    <submittedName>
        <fullName evidence="1">Uncharacterized protein</fullName>
    </submittedName>
</protein>
<evidence type="ECO:0000313" key="2">
    <source>
        <dbReference type="Proteomes" id="UP000625711"/>
    </source>
</evidence>
<accession>A0A834HV56</accession>
<gene>
    <name evidence="1" type="ORF">GWI33_018332</name>
</gene>